<dbReference type="InterPro" id="IPR032820">
    <property type="entry name" value="ATPase_put"/>
</dbReference>
<dbReference type="AlphaFoldDB" id="D6ZDA9"/>
<evidence type="ECO:0008006" key="5">
    <source>
        <dbReference type="Google" id="ProtNLM"/>
    </source>
</evidence>
<keyword evidence="4" id="KW-1185">Reference proteome</keyword>
<accession>D6ZDA9</accession>
<keyword evidence="2" id="KW-1133">Transmembrane helix</keyword>
<sequence>MAASAPSSRELIGLGASVAGSVILGLAAGFFSDKALGTSPALLFVGLLLGVLGATAVIALRVRRFATADVTAEEQSVSAAPTGSQDAESSQEALS</sequence>
<organism evidence="3 4">
    <name type="scientific">Segniliparus rotundus (strain ATCC BAA-972 / CDC 1076 / CIP 108378 / DSM 44985 / JCM 13578)</name>
    <dbReference type="NCBI Taxonomy" id="640132"/>
    <lineage>
        <taxon>Bacteria</taxon>
        <taxon>Bacillati</taxon>
        <taxon>Actinomycetota</taxon>
        <taxon>Actinomycetes</taxon>
        <taxon>Mycobacteriales</taxon>
        <taxon>Segniliparaceae</taxon>
        <taxon>Segniliparus</taxon>
    </lineage>
</organism>
<gene>
    <name evidence="3" type="ordered locus">Srot_0691</name>
</gene>
<keyword evidence="2" id="KW-0812">Transmembrane</keyword>
<dbReference type="Proteomes" id="UP000002247">
    <property type="component" value="Chromosome"/>
</dbReference>
<proteinExistence type="predicted"/>
<feature type="compositionally biased region" description="Polar residues" evidence="1">
    <location>
        <begin position="73"/>
        <end position="95"/>
    </location>
</feature>
<evidence type="ECO:0000256" key="1">
    <source>
        <dbReference type="SAM" id="MobiDB-lite"/>
    </source>
</evidence>
<dbReference type="KEGG" id="srt:Srot_0691"/>
<evidence type="ECO:0000313" key="3">
    <source>
        <dbReference type="EMBL" id="ADG97173.1"/>
    </source>
</evidence>
<dbReference type="Pfam" id="PF09527">
    <property type="entry name" value="ATPase_gene1"/>
    <property type="match status" value="1"/>
</dbReference>
<evidence type="ECO:0000256" key="2">
    <source>
        <dbReference type="SAM" id="Phobius"/>
    </source>
</evidence>
<name>D6ZDA9_SEGRD</name>
<dbReference type="EMBL" id="CP001958">
    <property type="protein sequence ID" value="ADG97173.1"/>
    <property type="molecule type" value="Genomic_DNA"/>
</dbReference>
<dbReference type="HOGENOM" id="CLU_2481533_0_0_11"/>
<feature type="transmembrane region" description="Helical" evidence="2">
    <location>
        <begin position="38"/>
        <end position="60"/>
    </location>
</feature>
<keyword evidence="2" id="KW-0472">Membrane</keyword>
<protein>
    <recommendedName>
        <fullName evidence="5">AtpZ/AtpI family protein</fullName>
    </recommendedName>
</protein>
<evidence type="ECO:0000313" key="4">
    <source>
        <dbReference type="Proteomes" id="UP000002247"/>
    </source>
</evidence>
<reference evidence="3 4" key="1">
    <citation type="journal article" date="2010" name="Stand. Genomic Sci.">
        <title>Complete genome sequence of Segniliparus rotundus type strain (CDC 1076).</title>
        <authorList>
            <person name="Sikorski J."/>
            <person name="Lapidus A."/>
            <person name="Copeland A."/>
            <person name="Misra M."/>
            <person name="Glavina Del Rio T."/>
            <person name="Nolan M."/>
            <person name="Lucas S."/>
            <person name="Chen F."/>
            <person name="Tice H."/>
            <person name="Cheng J.F."/>
            <person name="Jando M."/>
            <person name="Schneider S."/>
            <person name="Bruce D."/>
            <person name="Goodwin L."/>
            <person name="Pitluck S."/>
            <person name="Liolios K."/>
            <person name="Mikhailova N."/>
            <person name="Pati A."/>
            <person name="Ivanova N."/>
            <person name="Mavromatis K."/>
            <person name="Chen A."/>
            <person name="Palaniappan K."/>
            <person name="Chertkov O."/>
            <person name="Land M."/>
            <person name="Hauser L."/>
            <person name="Chang Y.J."/>
            <person name="Jeffries C.D."/>
            <person name="Brettin T."/>
            <person name="Detter J.C."/>
            <person name="Han C."/>
            <person name="Rohde M."/>
            <person name="Goker M."/>
            <person name="Bristow J."/>
            <person name="Eisen J.A."/>
            <person name="Markowitz V."/>
            <person name="Hugenholtz P."/>
            <person name="Kyrpides N.C."/>
            <person name="Klenk H.P."/>
        </authorList>
    </citation>
    <scope>NUCLEOTIDE SEQUENCE [LARGE SCALE GENOMIC DNA]</scope>
    <source>
        <strain evidence="4">ATCC BAA-972 / CDC 1076 / CIP 108378 / DSM 44985 / JCM 13578</strain>
    </source>
</reference>
<dbReference type="STRING" id="640132.Srot_0691"/>
<feature type="transmembrane region" description="Helical" evidence="2">
    <location>
        <begin position="12"/>
        <end position="32"/>
    </location>
</feature>
<feature type="region of interest" description="Disordered" evidence="1">
    <location>
        <begin position="72"/>
        <end position="95"/>
    </location>
</feature>
<dbReference type="RefSeq" id="WP_013137629.1">
    <property type="nucleotide sequence ID" value="NC_014168.1"/>
</dbReference>